<protein>
    <submittedName>
        <fullName evidence="1">Uncharacterized protein</fullName>
    </submittedName>
</protein>
<reference evidence="1 2" key="1">
    <citation type="submission" date="2019-03" db="EMBL/GenBank/DDBJ databases">
        <title>Single cell metagenomics reveals metabolic interactions within the superorganism composed of flagellate Streblomastix strix and complex community of Bacteroidetes bacteria on its surface.</title>
        <authorList>
            <person name="Treitli S.C."/>
            <person name="Kolisko M."/>
            <person name="Husnik F."/>
            <person name="Keeling P."/>
            <person name="Hampl V."/>
        </authorList>
    </citation>
    <scope>NUCLEOTIDE SEQUENCE [LARGE SCALE GENOMIC DNA]</scope>
    <source>
        <strain evidence="1">ST1C</strain>
    </source>
</reference>
<proteinExistence type="predicted"/>
<name>A0A5J4V2S2_9EUKA</name>
<dbReference type="AlphaFoldDB" id="A0A5J4V2S2"/>
<sequence length="110" mass="11819">MCCASEQIIGGYYAFGFQSQTQAEVGSFGPVQQAGHYPFPARGSPVVQFVAFVSHVHVAVTQSFTQQAGQVQSTRGSPVLKHGQLLEYAEHYPFPARGSPVGKHGQVKLV</sequence>
<evidence type="ECO:0000313" key="2">
    <source>
        <dbReference type="Proteomes" id="UP000324800"/>
    </source>
</evidence>
<evidence type="ECO:0000313" key="1">
    <source>
        <dbReference type="EMBL" id="KAA6376927.1"/>
    </source>
</evidence>
<comment type="caution">
    <text evidence="1">The sequence shown here is derived from an EMBL/GenBank/DDBJ whole genome shotgun (WGS) entry which is preliminary data.</text>
</comment>
<gene>
    <name evidence="1" type="ORF">EZS28_027545</name>
</gene>
<dbReference type="Proteomes" id="UP000324800">
    <property type="component" value="Unassembled WGS sequence"/>
</dbReference>
<organism evidence="1 2">
    <name type="scientific">Streblomastix strix</name>
    <dbReference type="NCBI Taxonomy" id="222440"/>
    <lineage>
        <taxon>Eukaryota</taxon>
        <taxon>Metamonada</taxon>
        <taxon>Preaxostyla</taxon>
        <taxon>Oxymonadida</taxon>
        <taxon>Streblomastigidae</taxon>
        <taxon>Streblomastix</taxon>
    </lineage>
</organism>
<accession>A0A5J4V2S2</accession>
<dbReference type="EMBL" id="SNRW01010178">
    <property type="protein sequence ID" value="KAA6376927.1"/>
    <property type="molecule type" value="Genomic_DNA"/>
</dbReference>